<dbReference type="EC" id="2.7.7.47" evidence="8"/>
<dbReference type="PROSITE" id="PS51186">
    <property type="entry name" value="GNAT"/>
    <property type="match status" value="1"/>
</dbReference>
<dbReference type="NCBIfam" id="NF012165">
    <property type="entry name" value="AAC_6p_set_A"/>
    <property type="match status" value="1"/>
</dbReference>
<dbReference type="InterPro" id="IPR016181">
    <property type="entry name" value="Acyl_CoA_acyltransferase"/>
</dbReference>
<dbReference type="FunFam" id="3.40.630.30:FF:000025">
    <property type="entry name" value="Aminoglycoside acetyltransferase"/>
    <property type="match status" value="1"/>
</dbReference>
<comment type="catalytic activity">
    <reaction evidence="10">
        <text>streptomycin + ATP = 3''-O-adenylylstreptomycin + diphosphate</text>
        <dbReference type="Rhea" id="RHEA:20245"/>
        <dbReference type="ChEBI" id="CHEBI:30616"/>
        <dbReference type="ChEBI" id="CHEBI:33019"/>
        <dbReference type="ChEBI" id="CHEBI:58007"/>
        <dbReference type="ChEBI" id="CHEBI:58605"/>
        <dbReference type="EC" id="2.7.7.47"/>
    </reaction>
</comment>
<organism evidence="14">
    <name type="scientific">Aeromonas hydrophila</name>
    <dbReference type="NCBI Taxonomy" id="644"/>
    <lineage>
        <taxon>Bacteria</taxon>
        <taxon>Pseudomonadati</taxon>
        <taxon>Pseudomonadota</taxon>
        <taxon>Gammaproteobacteria</taxon>
        <taxon>Aeromonadales</taxon>
        <taxon>Aeromonadaceae</taxon>
        <taxon>Aeromonas</taxon>
    </lineage>
</organism>
<dbReference type="GO" id="GO:0046677">
    <property type="term" value="P:response to antibiotic"/>
    <property type="evidence" value="ECO:0007669"/>
    <property type="project" value="UniProtKB-KW"/>
</dbReference>
<evidence type="ECO:0000256" key="9">
    <source>
        <dbReference type="ARBA" id="ARBA00035252"/>
    </source>
</evidence>
<keyword evidence="5" id="KW-0046">Antibiotic resistance</keyword>
<comment type="catalytic activity">
    <reaction evidence="11">
        <text>kanamycin B + acetyl-CoA = N(6')-acetylkanamycin B + CoA + H(+)</text>
        <dbReference type="Rhea" id="RHEA:16449"/>
        <dbReference type="ChEBI" id="CHEBI:15378"/>
        <dbReference type="ChEBI" id="CHEBI:57287"/>
        <dbReference type="ChEBI" id="CHEBI:57288"/>
        <dbReference type="ChEBI" id="CHEBI:58390"/>
        <dbReference type="ChEBI" id="CHEBI:58549"/>
        <dbReference type="EC" id="2.3.1.82"/>
    </reaction>
</comment>
<evidence type="ECO:0000256" key="7">
    <source>
        <dbReference type="ARBA" id="ARBA00029660"/>
    </source>
</evidence>
<dbReference type="InterPro" id="IPR043519">
    <property type="entry name" value="NT_sf"/>
</dbReference>
<comment type="subunit">
    <text evidence="1">Homodimer.</text>
</comment>
<evidence type="ECO:0000256" key="3">
    <source>
        <dbReference type="ARBA" id="ARBA00017677"/>
    </source>
</evidence>
<dbReference type="SUPFAM" id="SSF55729">
    <property type="entry name" value="Acyl-CoA N-acyltransferases (Nat)"/>
    <property type="match status" value="1"/>
</dbReference>
<evidence type="ECO:0000256" key="2">
    <source>
        <dbReference type="ARBA" id="ARBA00012888"/>
    </source>
</evidence>
<dbReference type="Gene3D" id="3.40.630.30">
    <property type="match status" value="1"/>
</dbReference>
<accession>A0A1B3PDQ1</accession>
<dbReference type="InterPro" id="IPR000182">
    <property type="entry name" value="GNAT_dom"/>
</dbReference>
<evidence type="ECO:0000256" key="6">
    <source>
        <dbReference type="ARBA" id="ARBA00023315"/>
    </source>
</evidence>
<dbReference type="GO" id="GO:0047663">
    <property type="term" value="F:aminoglycoside 6'-N-acetyltransferase activity"/>
    <property type="evidence" value="ECO:0007669"/>
    <property type="project" value="UniProtKB-EC"/>
</dbReference>
<dbReference type="NCBIfam" id="NF012157">
    <property type="entry name" value="ANT_3pp_I"/>
    <property type="match status" value="1"/>
</dbReference>
<name>A0A1B3PDQ1_AERHY</name>
<dbReference type="PANTHER" id="PTHR31438">
    <property type="entry name" value="LYSINE N-ACYLTRANSFERASE C17G9.06C-RELATED"/>
    <property type="match status" value="1"/>
</dbReference>
<evidence type="ECO:0000256" key="8">
    <source>
        <dbReference type="ARBA" id="ARBA00035126"/>
    </source>
</evidence>
<dbReference type="SUPFAM" id="SSF81301">
    <property type="entry name" value="Nucleotidyltransferase"/>
    <property type="match status" value="1"/>
</dbReference>
<sequence>MSNAVPAEISVQLSQALNVIEHHLGSTLLAVHLYGSALDGGLKPCSDIDLLVTVTAQLDETVRQALFVDFLEVSASPGQSEALRALEVTIVVYGDVVPWRYPARRELQFGEWQRKDILAGIFEPATTDVDLAILLTKARQHSLALAGSAAEDFFNPVPESDLFKALADTLKLWNSQPDWAGDERNVVLTLSRIWYSAATGKIAPKDVAANWVMERLPVQHQPVLLEAQQAYLGQGMDCLASRADQLTAFIYFVKHEAASLLGSTPMMSKTKLGITKYSIVTNSTDSVTLRLMTEHDLAMLYEWLNRSHIVEWWGGEEARPTLADVQEQYLPSVLAQESVTPYIAMLNGEPIGYAQSYVALGSGDGWWEEETDPGVRGIDQSLANASQLGKGLGTKLVRALVELLFNDPEVTKIQTDPSPSNLRAIRCYEKAGFERQGTVTTPDGPAVYMVQTRQAFERTRSDA</sequence>
<dbReference type="InterPro" id="IPR030971">
    <property type="entry name" value="N6_acetyl_AAC6"/>
</dbReference>
<keyword evidence="6" id="KW-0012">Acyltransferase</keyword>
<dbReference type="PANTHER" id="PTHR31438:SF1">
    <property type="entry name" value="LYSINE N-ACYLTRANSFERASE C17G9.06C-RELATED"/>
    <property type="match status" value="1"/>
</dbReference>
<dbReference type="NCBIfam" id="NF010309">
    <property type="entry name" value="PRK13746.1"/>
    <property type="match status" value="1"/>
</dbReference>
<protein>
    <recommendedName>
        <fullName evidence="9">Aminoglycoside (3'') (9) adenylyltransferase</fullName>
        <ecNumber evidence="2">2.3.1.82</ecNumber>
        <ecNumber evidence="8">2.7.7.47</ecNumber>
    </recommendedName>
    <alternativeName>
        <fullName evidence="12">AAC(6')-I</fullName>
    </alternativeName>
    <alternativeName>
        <fullName evidence="3">Aminoglycoside N(6')-acetyltransferase type 1</fullName>
    </alternativeName>
    <alternativeName>
        <fullName evidence="7">Aminoglycoside resistance protein</fullName>
    </alternativeName>
</protein>
<evidence type="ECO:0000256" key="1">
    <source>
        <dbReference type="ARBA" id="ARBA00011738"/>
    </source>
</evidence>
<dbReference type="EMBL" id="KU668704">
    <property type="protein sequence ID" value="AOG17844.1"/>
    <property type="molecule type" value="Genomic_DNA"/>
</dbReference>
<evidence type="ECO:0000256" key="5">
    <source>
        <dbReference type="ARBA" id="ARBA00023251"/>
    </source>
</evidence>
<proteinExistence type="predicted"/>
<dbReference type="Pfam" id="PF13523">
    <property type="entry name" value="Acetyltransf_8"/>
    <property type="match status" value="1"/>
</dbReference>
<dbReference type="Gene3D" id="3.30.460.10">
    <property type="entry name" value="Beta Polymerase, domain 2"/>
    <property type="match status" value="1"/>
</dbReference>
<dbReference type="AlphaFoldDB" id="A0A1B3PDQ1"/>
<dbReference type="CDD" id="cd05403">
    <property type="entry name" value="NT_KNTase_like"/>
    <property type="match status" value="1"/>
</dbReference>
<dbReference type="InterPro" id="IPR025184">
    <property type="entry name" value="AadA_C"/>
</dbReference>
<evidence type="ECO:0000256" key="12">
    <source>
        <dbReference type="ARBA" id="ARBA00079472"/>
    </source>
</evidence>
<dbReference type="CDD" id="cd04301">
    <property type="entry name" value="NAT_SF"/>
    <property type="match status" value="1"/>
</dbReference>
<dbReference type="GO" id="GO:0009012">
    <property type="term" value="F:aminoglycoside 3''-adenylyltransferase activity"/>
    <property type="evidence" value="ECO:0007669"/>
    <property type="project" value="UniProtKB-EC"/>
</dbReference>
<evidence type="ECO:0000259" key="13">
    <source>
        <dbReference type="PROSITE" id="PS51186"/>
    </source>
</evidence>
<keyword evidence="4 14" id="KW-0808">Transferase</keyword>
<evidence type="ECO:0000313" key="14">
    <source>
        <dbReference type="EMBL" id="AOG17844.1"/>
    </source>
</evidence>
<evidence type="ECO:0000256" key="10">
    <source>
        <dbReference type="ARBA" id="ARBA00048566"/>
    </source>
</evidence>
<dbReference type="Pfam" id="PF13427">
    <property type="entry name" value="AadA_C"/>
    <property type="match status" value="1"/>
</dbReference>
<evidence type="ECO:0000256" key="4">
    <source>
        <dbReference type="ARBA" id="ARBA00022679"/>
    </source>
</evidence>
<evidence type="ECO:0000256" key="11">
    <source>
        <dbReference type="ARBA" id="ARBA00048923"/>
    </source>
</evidence>
<dbReference type="NCBIfam" id="TIGR04431">
    <property type="entry name" value="N6_acetyl_AAC6"/>
    <property type="match status" value="1"/>
</dbReference>
<dbReference type="NCBIfam" id="NF033074">
    <property type="entry name" value="AAC_6p_Ib"/>
    <property type="match status" value="1"/>
</dbReference>
<reference evidence="14" key="1">
    <citation type="submission" date="2016-02" db="EMBL/GenBank/DDBJ databases">
        <title>DNA sequence analysis of the genetic environment of various blaPER genes.</title>
        <authorList>
            <person name="Xie L."/>
            <person name="Sun J."/>
        </authorList>
    </citation>
    <scope>NUCLEOTIDE SEQUENCE</scope>
    <source>
        <strain evidence="14">RJ143</strain>
    </source>
</reference>
<dbReference type="EC" id="2.3.1.82" evidence="2"/>
<feature type="domain" description="N-acetyltransferase" evidence="13">
    <location>
        <begin position="287"/>
        <end position="454"/>
    </location>
</feature>